<dbReference type="OrthoDB" id="9814909at2"/>
<proteinExistence type="predicted"/>
<sequence length="219" mass="23641">MHDSEKGVTPLAALLCAHAGDMKVRHHALWAFDARLAQIARTTTEPAIGQMRLVWWNDVIADEAGLKGKGDPDVDLLRETGAMTMPGLSAMIDGWEVVVVEPEIDRDLLRVYAEGRGGGLFRALAGVKDKPEGLIAAGRLWALWDLAGHVGDDALRGAAIALAREERFDLAAMKGPPTWKPLRILATLAREDVMKGRGASAGISRGLAFRLLRIALIGR</sequence>
<evidence type="ECO:0000313" key="1">
    <source>
        <dbReference type="EMBL" id="ALR21595.1"/>
    </source>
</evidence>
<organism evidence="1 2">
    <name type="scientific">Sphingobium baderi</name>
    <dbReference type="NCBI Taxonomy" id="1332080"/>
    <lineage>
        <taxon>Bacteria</taxon>
        <taxon>Pseudomonadati</taxon>
        <taxon>Pseudomonadota</taxon>
        <taxon>Alphaproteobacteria</taxon>
        <taxon>Sphingomonadales</taxon>
        <taxon>Sphingomonadaceae</taxon>
        <taxon>Sphingobium</taxon>
    </lineage>
</organism>
<reference evidence="1 2" key="1">
    <citation type="submission" date="2015-11" db="EMBL/GenBank/DDBJ databases">
        <title>A Two-component Flavoprotein Monooxygenase System MeaXY Responsible for para-Hydroxylation of 2-Methyl-6-ethylaniline and 2,6-Diethylaniline in Sphingobium baderi DE-13.</title>
        <authorList>
            <person name="Cheng M."/>
            <person name="Meng Q."/>
            <person name="Yang Y."/>
            <person name="Chu C."/>
            <person name="Yan X."/>
            <person name="He J."/>
            <person name="Li S."/>
        </authorList>
    </citation>
    <scope>NUCLEOTIDE SEQUENCE [LARGE SCALE GENOMIC DNA]</scope>
    <source>
        <strain evidence="1 2">DE-13</strain>
    </source>
</reference>
<gene>
    <name evidence="1" type="ORF">ATN00_16145</name>
</gene>
<dbReference type="Proteomes" id="UP000056968">
    <property type="component" value="Chromosome"/>
</dbReference>
<evidence type="ECO:0000313" key="2">
    <source>
        <dbReference type="Proteomes" id="UP000056968"/>
    </source>
</evidence>
<dbReference type="RefSeq" id="WP_062066351.1">
    <property type="nucleotide sequence ID" value="NZ_CP013264.1"/>
</dbReference>
<dbReference type="KEGG" id="sbd:ATN00_16145"/>
<name>A0A0S3F1R7_9SPHN</name>
<evidence type="ECO:0008006" key="3">
    <source>
        <dbReference type="Google" id="ProtNLM"/>
    </source>
</evidence>
<dbReference type="AlphaFoldDB" id="A0A0S3F1R7"/>
<keyword evidence="2" id="KW-1185">Reference proteome</keyword>
<dbReference type="EMBL" id="CP013264">
    <property type="protein sequence ID" value="ALR21595.1"/>
    <property type="molecule type" value="Genomic_DNA"/>
</dbReference>
<accession>A0A0S3F1R7</accession>
<protein>
    <recommendedName>
        <fullName evidence="3">Phytoene synthase</fullName>
    </recommendedName>
</protein>
<dbReference type="STRING" id="1332080.ATN00_16145"/>